<reference evidence="1" key="1">
    <citation type="submission" date="2014-11" db="EMBL/GenBank/DDBJ databases">
        <authorList>
            <person name="Amaro Gonzalez C."/>
        </authorList>
    </citation>
    <scope>NUCLEOTIDE SEQUENCE</scope>
</reference>
<protein>
    <submittedName>
        <fullName evidence="1">Uncharacterized protein</fullName>
    </submittedName>
</protein>
<reference evidence="1" key="2">
    <citation type="journal article" date="2015" name="Fish Shellfish Immunol.">
        <title>Early steps in the European eel (Anguilla anguilla)-Vibrio vulnificus interaction in the gills: Role of the RtxA13 toxin.</title>
        <authorList>
            <person name="Callol A."/>
            <person name="Pajuelo D."/>
            <person name="Ebbesson L."/>
            <person name="Teles M."/>
            <person name="MacKenzie S."/>
            <person name="Amaro C."/>
        </authorList>
    </citation>
    <scope>NUCLEOTIDE SEQUENCE</scope>
</reference>
<dbReference type="AlphaFoldDB" id="A0A0E9QJ32"/>
<sequence>MCNIDPRITVMASVLFPSLMTQ</sequence>
<evidence type="ECO:0000313" key="1">
    <source>
        <dbReference type="EMBL" id="JAH16517.1"/>
    </source>
</evidence>
<accession>A0A0E9QJ32</accession>
<name>A0A0E9QJ32_ANGAN</name>
<proteinExistence type="predicted"/>
<dbReference type="EMBL" id="GBXM01092060">
    <property type="protein sequence ID" value="JAH16517.1"/>
    <property type="molecule type" value="Transcribed_RNA"/>
</dbReference>
<organism evidence="1">
    <name type="scientific">Anguilla anguilla</name>
    <name type="common">European freshwater eel</name>
    <name type="synonym">Muraena anguilla</name>
    <dbReference type="NCBI Taxonomy" id="7936"/>
    <lineage>
        <taxon>Eukaryota</taxon>
        <taxon>Metazoa</taxon>
        <taxon>Chordata</taxon>
        <taxon>Craniata</taxon>
        <taxon>Vertebrata</taxon>
        <taxon>Euteleostomi</taxon>
        <taxon>Actinopterygii</taxon>
        <taxon>Neopterygii</taxon>
        <taxon>Teleostei</taxon>
        <taxon>Anguilliformes</taxon>
        <taxon>Anguillidae</taxon>
        <taxon>Anguilla</taxon>
    </lineage>
</organism>